<dbReference type="PANTHER" id="PTHR42929:SF3">
    <property type="entry name" value="PUTRESCINE TRANSPORT SYSTEM PERMEASE PROTEIN POTH"/>
    <property type="match status" value="1"/>
</dbReference>
<evidence type="ECO:0000256" key="2">
    <source>
        <dbReference type="ARBA" id="ARBA00007069"/>
    </source>
</evidence>
<name>A0ABV9YZH3_9HYPH</name>
<evidence type="ECO:0000313" key="11">
    <source>
        <dbReference type="Proteomes" id="UP001595796"/>
    </source>
</evidence>
<evidence type="ECO:0000256" key="6">
    <source>
        <dbReference type="ARBA" id="ARBA00022989"/>
    </source>
</evidence>
<protein>
    <submittedName>
        <fullName evidence="10">ABC transporter permease subunit</fullName>
    </submittedName>
</protein>
<dbReference type="InterPro" id="IPR000515">
    <property type="entry name" value="MetI-like"/>
</dbReference>
<keyword evidence="5 8" id="KW-0812">Transmembrane</keyword>
<dbReference type="EMBL" id="JBHSJF010000004">
    <property type="protein sequence ID" value="MFC5067213.1"/>
    <property type="molecule type" value="Genomic_DNA"/>
</dbReference>
<comment type="subcellular location">
    <subcellularLocation>
        <location evidence="1 8">Cell membrane</location>
        <topology evidence="1 8">Multi-pass membrane protein</topology>
    </subcellularLocation>
</comment>
<dbReference type="Pfam" id="PF00528">
    <property type="entry name" value="BPD_transp_1"/>
    <property type="match status" value="1"/>
</dbReference>
<feature type="transmembrane region" description="Helical" evidence="8">
    <location>
        <begin position="272"/>
        <end position="293"/>
    </location>
</feature>
<reference evidence="11" key="1">
    <citation type="journal article" date="2019" name="Int. J. Syst. Evol. Microbiol.">
        <title>The Global Catalogue of Microorganisms (GCM) 10K type strain sequencing project: providing services to taxonomists for standard genome sequencing and annotation.</title>
        <authorList>
            <consortium name="The Broad Institute Genomics Platform"/>
            <consortium name="The Broad Institute Genome Sequencing Center for Infectious Disease"/>
            <person name="Wu L."/>
            <person name="Ma J."/>
        </authorList>
    </citation>
    <scope>NUCLEOTIDE SEQUENCE [LARGE SCALE GENOMIC DNA]</scope>
    <source>
        <strain evidence="11">CGMCC 1.16444</strain>
    </source>
</reference>
<evidence type="ECO:0000256" key="4">
    <source>
        <dbReference type="ARBA" id="ARBA00022475"/>
    </source>
</evidence>
<feature type="transmembrane region" description="Helical" evidence="8">
    <location>
        <begin position="91"/>
        <end position="110"/>
    </location>
</feature>
<feature type="transmembrane region" description="Helical" evidence="8">
    <location>
        <begin position="12"/>
        <end position="32"/>
    </location>
</feature>
<comment type="caution">
    <text evidence="10">The sequence shown here is derived from an EMBL/GenBank/DDBJ whole genome shotgun (WGS) entry which is preliminary data.</text>
</comment>
<feature type="domain" description="ABC transmembrane type-1" evidence="9">
    <location>
        <begin position="87"/>
        <end position="293"/>
    </location>
</feature>
<feature type="transmembrane region" description="Helical" evidence="8">
    <location>
        <begin position="122"/>
        <end position="143"/>
    </location>
</feature>
<evidence type="ECO:0000259" key="9">
    <source>
        <dbReference type="PROSITE" id="PS50928"/>
    </source>
</evidence>
<dbReference type="SUPFAM" id="SSF161098">
    <property type="entry name" value="MetI-like"/>
    <property type="match status" value="1"/>
</dbReference>
<evidence type="ECO:0000256" key="3">
    <source>
        <dbReference type="ARBA" id="ARBA00022448"/>
    </source>
</evidence>
<feature type="transmembrane region" description="Helical" evidence="8">
    <location>
        <begin position="174"/>
        <end position="195"/>
    </location>
</feature>
<dbReference type="PROSITE" id="PS50928">
    <property type="entry name" value="ABC_TM1"/>
    <property type="match status" value="1"/>
</dbReference>
<dbReference type="Proteomes" id="UP001595796">
    <property type="component" value="Unassembled WGS sequence"/>
</dbReference>
<dbReference type="Gene3D" id="1.10.3720.10">
    <property type="entry name" value="MetI-like"/>
    <property type="match status" value="1"/>
</dbReference>
<keyword evidence="6 8" id="KW-1133">Transmembrane helix</keyword>
<accession>A0ABV9YZH3</accession>
<dbReference type="RefSeq" id="WP_114957169.1">
    <property type="nucleotide sequence ID" value="NZ_JBHSJF010000004.1"/>
</dbReference>
<proteinExistence type="inferred from homology"/>
<evidence type="ECO:0000256" key="7">
    <source>
        <dbReference type="ARBA" id="ARBA00023136"/>
    </source>
</evidence>
<evidence type="ECO:0000256" key="5">
    <source>
        <dbReference type="ARBA" id="ARBA00022692"/>
    </source>
</evidence>
<keyword evidence="4" id="KW-1003">Cell membrane</keyword>
<keyword evidence="11" id="KW-1185">Reference proteome</keyword>
<keyword evidence="7 8" id="KW-0472">Membrane</keyword>
<dbReference type="CDD" id="cd06261">
    <property type="entry name" value="TM_PBP2"/>
    <property type="match status" value="1"/>
</dbReference>
<evidence type="ECO:0000313" key="10">
    <source>
        <dbReference type="EMBL" id="MFC5067213.1"/>
    </source>
</evidence>
<dbReference type="InterPro" id="IPR035906">
    <property type="entry name" value="MetI-like_sf"/>
</dbReference>
<dbReference type="PANTHER" id="PTHR42929">
    <property type="entry name" value="INNER MEMBRANE ABC TRANSPORTER PERMEASE PROTEIN YDCU-RELATED-RELATED"/>
    <property type="match status" value="1"/>
</dbReference>
<keyword evidence="3 8" id="KW-0813">Transport</keyword>
<evidence type="ECO:0000256" key="1">
    <source>
        <dbReference type="ARBA" id="ARBA00004651"/>
    </source>
</evidence>
<organism evidence="10 11">
    <name type="scientific">Flaviflagellibacter deserti</name>
    <dbReference type="NCBI Taxonomy" id="2267266"/>
    <lineage>
        <taxon>Bacteria</taxon>
        <taxon>Pseudomonadati</taxon>
        <taxon>Pseudomonadota</taxon>
        <taxon>Alphaproteobacteria</taxon>
        <taxon>Hyphomicrobiales</taxon>
        <taxon>Flaviflagellibacter</taxon>
    </lineage>
</organism>
<comment type="similarity">
    <text evidence="2">Belongs to the binding-protein-dependent transport system permease family. CysTW subfamily.</text>
</comment>
<sequence>MAERGERNWQRLIEVGVPFLWLILLFLVPFLIVLKISLSTAVIAQPPYDPSFDLLVDGISGIWEKIRSFSFANYAFLADDPLYYQSYLSSLRIAGISTVLLLLIGYPIAYSMARAPKSLQPMLLMLVILPFWTSFLIRVYAWIGILKPEGLLSTFLIWLGVIDQPLAIMNTETAVFIGIVYSYLPFMVLPLYSSLEKLDETLLEAAADLGSPPIRSFWQITFPLSIPGIVAGCMLCFIPAVGEFVIPDLLGGSDTLMIGRTLWNEFFLNRDWPIASAVAVLLLLVLVVPIVIYQHVQQRQLEAEK</sequence>
<evidence type="ECO:0000256" key="8">
    <source>
        <dbReference type="RuleBase" id="RU363032"/>
    </source>
</evidence>
<feature type="transmembrane region" description="Helical" evidence="8">
    <location>
        <begin position="216"/>
        <end position="241"/>
    </location>
</feature>
<gene>
    <name evidence="10" type="ORF">ACFPFW_04195</name>
</gene>